<name>A0AA35UEN2_METCP</name>
<dbReference type="EMBL" id="OX458332">
    <property type="protein sequence ID" value="CAI8844132.1"/>
    <property type="molecule type" value="Genomic_DNA"/>
</dbReference>
<evidence type="ECO:0000313" key="2">
    <source>
        <dbReference type="Proteomes" id="UP001158598"/>
    </source>
</evidence>
<reference evidence="1" key="1">
    <citation type="submission" date="2023-03" db="EMBL/GenBank/DDBJ databases">
        <authorList>
            <person name="Pearce D."/>
        </authorList>
    </citation>
    <scope>NUCLEOTIDE SEQUENCE</scope>
    <source>
        <strain evidence="1">Mc</strain>
    </source>
</reference>
<dbReference type="AlphaFoldDB" id="A0AA35UEN2"/>
<protein>
    <submittedName>
        <fullName evidence="1">Uncharacterized protein</fullName>
    </submittedName>
</protein>
<proteinExistence type="predicted"/>
<dbReference type="Proteomes" id="UP001158598">
    <property type="component" value="Chromosome"/>
</dbReference>
<organism evidence="1 2">
    <name type="scientific">Methylococcus capsulatus</name>
    <dbReference type="NCBI Taxonomy" id="414"/>
    <lineage>
        <taxon>Bacteria</taxon>
        <taxon>Pseudomonadati</taxon>
        <taxon>Pseudomonadota</taxon>
        <taxon>Gammaproteobacteria</taxon>
        <taxon>Methylococcales</taxon>
        <taxon>Methylococcaceae</taxon>
        <taxon>Methylococcus</taxon>
    </lineage>
</organism>
<gene>
    <name evidence="1" type="ORF">MCNOR_2369</name>
</gene>
<evidence type="ECO:0000313" key="1">
    <source>
        <dbReference type="EMBL" id="CAI8844132.1"/>
    </source>
</evidence>
<sequence length="201" mass="22373">MSRPAPRAGALRRCEPATTLIRCVPFLFFLLNSLLTSCAGGLGTVPNDTTHVEKAVQVSRDTSTGWVFYHGPAVTQEAEPEGFPEVGEISLHANTNRLGDTRYFLTVDQRYRGHWRGAIHAADDEGHEFLAYSLRQGVECEFNCEFQDAIVIELEGRYLTEHKHKGITLYLLGPNGYVSTPFILTPAYIQGFLLKIGRQSS</sequence>
<accession>A0AA35UEN2</accession>